<dbReference type="Proteomes" id="UP000016480">
    <property type="component" value="Unassembled WGS sequence"/>
</dbReference>
<sequence length="48" mass="5584">MAGSDYLFHRYDFKSFINLYPKIVLIDTARSWSLALNEQSPSHVKLNP</sequence>
<organism evidence="1 2">
    <name type="scientific">Pseudoalteromonas rubra</name>
    <dbReference type="NCBI Taxonomy" id="43658"/>
    <lineage>
        <taxon>Bacteria</taxon>
        <taxon>Pseudomonadati</taxon>
        <taxon>Pseudomonadota</taxon>
        <taxon>Gammaproteobacteria</taxon>
        <taxon>Alteromonadales</taxon>
        <taxon>Pseudoalteromonadaceae</taxon>
        <taxon>Pseudoalteromonas</taxon>
    </lineage>
</organism>
<accession>A0A8T0CAH1</accession>
<evidence type="ECO:0000313" key="1">
    <source>
        <dbReference type="EMBL" id="KAF7787679.1"/>
    </source>
</evidence>
<reference evidence="1 2" key="1">
    <citation type="journal article" date="2012" name="J. Bacteriol.">
        <title>Genome sequence of the cycloprodigiosin-producing bacterial strain Pseudoalteromonas rubra ATCC 29570(T).</title>
        <authorList>
            <person name="Xie B.B."/>
            <person name="Shu Y.L."/>
            <person name="Qin Q.L."/>
            <person name="Rong J.C."/>
            <person name="Zhang X.Y."/>
            <person name="Chen X.L."/>
            <person name="Zhou B.C."/>
            <person name="Zhang Y.Z."/>
        </authorList>
    </citation>
    <scope>NUCLEOTIDE SEQUENCE [LARGE SCALE GENOMIC DNA]</scope>
    <source>
        <strain evidence="1 2">DSM 6842</strain>
    </source>
</reference>
<gene>
    <name evidence="1" type="ORF">PRUB_a5170</name>
</gene>
<dbReference type="AlphaFoldDB" id="A0A8T0CAH1"/>
<proteinExistence type="predicted"/>
<name>A0A8T0CAH1_9GAMM</name>
<dbReference type="EMBL" id="AHCD03000028">
    <property type="protein sequence ID" value="KAF7787679.1"/>
    <property type="molecule type" value="Genomic_DNA"/>
</dbReference>
<evidence type="ECO:0000313" key="2">
    <source>
        <dbReference type="Proteomes" id="UP000016480"/>
    </source>
</evidence>
<comment type="caution">
    <text evidence="1">The sequence shown here is derived from an EMBL/GenBank/DDBJ whole genome shotgun (WGS) entry which is preliminary data.</text>
</comment>
<protein>
    <submittedName>
        <fullName evidence="1">Uncharacterized protein</fullName>
    </submittedName>
</protein>